<dbReference type="Pfam" id="PF02518">
    <property type="entry name" value="HATPase_c"/>
    <property type="match status" value="1"/>
</dbReference>
<dbReference type="InterPro" id="IPR036097">
    <property type="entry name" value="HisK_dim/P_sf"/>
</dbReference>
<dbReference type="SUPFAM" id="SSF47384">
    <property type="entry name" value="Homodimeric domain of signal transducing histidine kinase"/>
    <property type="match status" value="1"/>
</dbReference>
<dbReference type="InterPro" id="IPR036890">
    <property type="entry name" value="HATPase_C_sf"/>
</dbReference>
<dbReference type="PROSITE" id="PS50885">
    <property type="entry name" value="HAMP"/>
    <property type="match status" value="1"/>
</dbReference>
<dbReference type="InterPro" id="IPR003661">
    <property type="entry name" value="HisK_dim/P_dom"/>
</dbReference>
<evidence type="ECO:0000256" key="10">
    <source>
        <dbReference type="SAM" id="Phobius"/>
    </source>
</evidence>
<keyword evidence="10" id="KW-0812">Transmembrane</keyword>
<dbReference type="AlphaFoldDB" id="A0AAE5GUD4"/>
<dbReference type="PANTHER" id="PTHR44936:SF10">
    <property type="entry name" value="SENSOR PROTEIN RSTB"/>
    <property type="match status" value="1"/>
</dbReference>
<keyword evidence="7" id="KW-0547">Nucleotide-binding</keyword>
<dbReference type="EC" id="2.7.13.3" evidence="3"/>
<evidence type="ECO:0000256" key="2">
    <source>
        <dbReference type="ARBA" id="ARBA00004651"/>
    </source>
</evidence>
<dbReference type="Gene3D" id="1.10.287.130">
    <property type="match status" value="1"/>
</dbReference>
<dbReference type="InterPro" id="IPR005467">
    <property type="entry name" value="His_kinase_dom"/>
</dbReference>
<evidence type="ECO:0000259" key="11">
    <source>
        <dbReference type="PROSITE" id="PS50109"/>
    </source>
</evidence>
<evidence type="ECO:0000256" key="6">
    <source>
        <dbReference type="ARBA" id="ARBA00022679"/>
    </source>
</evidence>
<dbReference type="Gene3D" id="3.30.565.10">
    <property type="entry name" value="Histidine kinase-like ATPase, C-terminal domain"/>
    <property type="match status" value="1"/>
</dbReference>
<gene>
    <name evidence="13" type="ORF">F0237_21120</name>
</gene>
<evidence type="ECO:0000256" key="9">
    <source>
        <dbReference type="ARBA" id="ARBA00022840"/>
    </source>
</evidence>
<keyword evidence="9" id="KW-0067">ATP-binding</keyword>
<keyword evidence="10" id="KW-0472">Membrane</keyword>
<evidence type="ECO:0000256" key="7">
    <source>
        <dbReference type="ARBA" id="ARBA00022741"/>
    </source>
</evidence>
<dbReference type="GO" id="GO:0005524">
    <property type="term" value="F:ATP binding"/>
    <property type="evidence" value="ECO:0007669"/>
    <property type="project" value="UniProtKB-KW"/>
</dbReference>
<protein>
    <recommendedName>
        <fullName evidence="3">histidine kinase</fullName>
        <ecNumber evidence="3">2.7.13.3</ecNumber>
    </recommendedName>
</protein>
<dbReference type="InterPro" id="IPR003660">
    <property type="entry name" value="HAMP_dom"/>
</dbReference>
<dbReference type="PRINTS" id="PR00344">
    <property type="entry name" value="BCTRLSENSOR"/>
</dbReference>
<comment type="caution">
    <text evidence="13">The sequence shown here is derived from an EMBL/GenBank/DDBJ whole genome shotgun (WGS) entry which is preliminary data.</text>
</comment>
<feature type="transmembrane region" description="Helical" evidence="10">
    <location>
        <begin position="33"/>
        <end position="56"/>
    </location>
</feature>
<evidence type="ECO:0000256" key="3">
    <source>
        <dbReference type="ARBA" id="ARBA00012438"/>
    </source>
</evidence>
<dbReference type="PANTHER" id="PTHR44936">
    <property type="entry name" value="SENSOR PROTEIN CREC"/>
    <property type="match status" value="1"/>
</dbReference>
<dbReference type="InterPro" id="IPR004358">
    <property type="entry name" value="Sig_transdc_His_kin-like_C"/>
</dbReference>
<organism evidence="13 14">
    <name type="scientific">Vibrio tubiashii</name>
    <dbReference type="NCBI Taxonomy" id="29498"/>
    <lineage>
        <taxon>Bacteria</taxon>
        <taxon>Pseudomonadati</taxon>
        <taxon>Pseudomonadota</taxon>
        <taxon>Gammaproteobacteria</taxon>
        <taxon>Vibrionales</taxon>
        <taxon>Vibrionaceae</taxon>
        <taxon>Vibrio</taxon>
        <taxon>Vibrio oreintalis group</taxon>
    </lineage>
</organism>
<dbReference type="InterPro" id="IPR050980">
    <property type="entry name" value="2C_sensor_his_kinase"/>
</dbReference>
<evidence type="ECO:0000256" key="8">
    <source>
        <dbReference type="ARBA" id="ARBA00022777"/>
    </source>
</evidence>
<keyword evidence="10" id="KW-1133">Transmembrane helix</keyword>
<proteinExistence type="predicted"/>
<sequence>MESRHMKLRLIATKDTLLLSKSSLSNSLFTRTYLIIILSLTVTGAAFVSLGGSIFFSTGAQDFYNDAKFFWDRYLQAPSETDFLRLRQQLDRKKKVTFYIFDLEVVAKKDFETACVKCDLIEKINGTPVYVKDDDVYVTVFAIPSTDRILIFSENINFFSSERVWYKDSEVIFILALFSLLSVSLAIVLYVQIRMLDLYLKDLLNAYKSFGDGDVNLRANEKVPYPISSLASGFNQMAEEIEGKIRQSLFFSQAMSHELRTPLARIQLSCDLARIDIPQNKQDKFDEIDSYIEEINNLIHNLVTLSKLTPSENRRSLFTESEFDFVDFLKERLTSLHNVHTDFNTDRVCSNIICEQTLAKLVVDNIISNAERYAKNAVVVSLFHRPEHMVVIIDDDGTGIPHDKRTEVFLAFSRLDESRSSSSGGYGLGLSLASHAARNLEWEIVVSDSPLGGARFSVVIPNKKPDKR</sequence>
<evidence type="ECO:0000313" key="13">
    <source>
        <dbReference type="EMBL" id="NOI83164.1"/>
    </source>
</evidence>
<comment type="subcellular location">
    <subcellularLocation>
        <location evidence="2">Cell membrane</location>
        <topology evidence="2">Multi-pass membrane protein</topology>
    </subcellularLocation>
</comment>
<accession>A0AAE5GUD4</accession>
<evidence type="ECO:0000256" key="4">
    <source>
        <dbReference type="ARBA" id="ARBA00022475"/>
    </source>
</evidence>
<dbReference type="EMBL" id="VTXO01000013">
    <property type="protein sequence ID" value="NOI83164.1"/>
    <property type="molecule type" value="Genomic_DNA"/>
</dbReference>
<keyword evidence="5" id="KW-0597">Phosphoprotein</keyword>
<evidence type="ECO:0000256" key="1">
    <source>
        <dbReference type="ARBA" id="ARBA00000085"/>
    </source>
</evidence>
<evidence type="ECO:0000256" key="5">
    <source>
        <dbReference type="ARBA" id="ARBA00022553"/>
    </source>
</evidence>
<feature type="domain" description="HAMP" evidence="12">
    <location>
        <begin position="194"/>
        <end position="246"/>
    </location>
</feature>
<comment type="catalytic activity">
    <reaction evidence="1">
        <text>ATP + protein L-histidine = ADP + protein N-phospho-L-histidine.</text>
        <dbReference type="EC" id="2.7.13.3"/>
    </reaction>
</comment>
<dbReference type="PROSITE" id="PS50109">
    <property type="entry name" value="HIS_KIN"/>
    <property type="match status" value="1"/>
</dbReference>
<dbReference type="InterPro" id="IPR003594">
    <property type="entry name" value="HATPase_dom"/>
</dbReference>
<dbReference type="SMART" id="SM00387">
    <property type="entry name" value="HATPase_c"/>
    <property type="match status" value="1"/>
</dbReference>
<name>A0AAE5GUD4_9VIBR</name>
<dbReference type="Proteomes" id="UP000572722">
    <property type="component" value="Unassembled WGS sequence"/>
</dbReference>
<keyword evidence="6" id="KW-0808">Transferase</keyword>
<keyword evidence="4" id="KW-1003">Cell membrane</keyword>
<dbReference type="SUPFAM" id="SSF55874">
    <property type="entry name" value="ATPase domain of HSP90 chaperone/DNA topoisomerase II/histidine kinase"/>
    <property type="match status" value="1"/>
</dbReference>
<dbReference type="Pfam" id="PF00512">
    <property type="entry name" value="HisKA"/>
    <property type="match status" value="1"/>
</dbReference>
<dbReference type="SMART" id="SM00388">
    <property type="entry name" value="HisKA"/>
    <property type="match status" value="1"/>
</dbReference>
<dbReference type="CDD" id="cd00082">
    <property type="entry name" value="HisKA"/>
    <property type="match status" value="1"/>
</dbReference>
<evidence type="ECO:0000313" key="14">
    <source>
        <dbReference type="Proteomes" id="UP000572722"/>
    </source>
</evidence>
<reference evidence="13 14" key="1">
    <citation type="submission" date="2019-08" db="EMBL/GenBank/DDBJ databases">
        <title>Draft genome sequencing and comparative genomics of hatchery-associated Vibrios.</title>
        <authorList>
            <person name="Kehlet-Delgado H."/>
            <person name="Mueller R.S."/>
        </authorList>
    </citation>
    <scope>NUCLEOTIDE SEQUENCE [LARGE SCALE GENOMIC DNA]</scope>
    <source>
        <strain evidence="13 14">01-65-5-1</strain>
    </source>
</reference>
<keyword evidence="8 13" id="KW-0418">Kinase</keyword>
<evidence type="ECO:0000259" key="12">
    <source>
        <dbReference type="PROSITE" id="PS50885"/>
    </source>
</evidence>
<dbReference type="GO" id="GO:0005886">
    <property type="term" value="C:plasma membrane"/>
    <property type="evidence" value="ECO:0007669"/>
    <property type="project" value="UniProtKB-SubCell"/>
</dbReference>
<feature type="domain" description="Histidine kinase" evidence="11">
    <location>
        <begin position="254"/>
        <end position="464"/>
    </location>
</feature>
<dbReference type="GO" id="GO:0000155">
    <property type="term" value="F:phosphorelay sensor kinase activity"/>
    <property type="evidence" value="ECO:0007669"/>
    <property type="project" value="InterPro"/>
</dbReference>
<feature type="transmembrane region" description="Helical" evidence="10">
    <location>
        <begin position="171"/>
        <end position="191"/>
    </location>
</feature>